<dbReference type="InterPro" id="IPR004038">
    <property type="entry name" value="Ribosomal_eL8/eL30/eS12/Gad45"/>
</dbReference>
<reference evidence="3" key="1">
    <citation type="submission" date="2022-08" db="EMBL/GenBank/DDBJ databases">
        <title>Novel sulphate-reducing endosymbionts in the free-living metamonad Anaeramoeba.</title>
        <authorList>
            <person name="Jerlstrom-Hultqvist J."/>
            <person name="Cepicka I."/>
            <person name="Gallot-Lavallee L."/>
            <person name="Salas-Leiva D."/>
            <person name="Curtis B.A."/>
            <person name="Zahonova K."/>
            <person name="Pipaliya S."/>
            <person name="Dacks J."/>
            <person name="Roger A.J."/>
        </authorList>
    </citation>
    <scope>NUCLEOTIDE SEQUENCE</scope>
    <source>
        <strain evidence="3">Busselton2</strain>
    </source>
</reference>
<feature type="compositionally biased region" description="Basic and acidic residues" evidence="1">
    <location>
        <begin position="207"/>
        <end position="244"/>
    </location>
</feature>
<name>A0AAV7ZGF3_9EUKA</name>
<dbReference type="PANTHER" id="PTHR13284:SF4">
    <property type="entry name" value="C2H2-TYPE DOMAIN-CONTAINING PROTEIN"/>
    <property type="match status" value="1"/>
</dbReference>
<proteinExistence type="predicted"/>
<dbReference type="GO" id="GO:1990904">
    <property type="term" value="C:ribonucleoprotein complex"/>
    <property type="evidence" value="ECO:0007669"/>
    <property type="project" value="TreeGrafter"/>
</dbReference>
<gene>
    <name evidence="3" type="ORF">M0812_15519</name>
</gene>
<dbReference type="GO" id="GO:0035368">
    <property type="term" value="F:selenocysteine insertion sequence binding"/>
    <property type="evidence" value="ECO:0007669"/>
    <property type="project" value="InterPro"/>
</dbReference>
<dbReference type="GO" id="GO:0003730">
    <property type="term" value="F:mRNA 3'-UTR binding"/>
    <property type="evidence" value="ECO:0007669"/>
    <property type="project" value="TreeGrafter"/>
</dbReference>
<feature type="region of interest" description="Disordered" evidence="1">
    <location>
        <begin position="199"/>
        <end position="244"/>
    </location>
</feature>
<evidence type="ECO:0000259" key="2">
    <source>
        <dbReference type="Pfam" id="PF01248"/>
    </source>
</evidence>
<dbReference type="EMBL" id="JANTQA010000032">
    <property type="protein sequence ID" value="KAJ3439487.1"/>
    <property type="molecule type" value="Genomic_DNA"/>
</dbReference>
<dbReference type="SUPFAM" id="SSF55315">
    <property type="entry name" value="L30e-like"/>
    <property type="match status" value="1"/>
</dbReference>
<evidence type="ECO:0000313" key="4">
    <source>
        <dbReference type="Proteomes" id="UP001146793"/>
    </source>
</evidence>
<accession>A0AAV7ZGF3</accession>
<dbReference type="InterPro" id="IPR029064">
    <property type="entry name" value="Ribosomal_eL30-like_sf"/>
</dbReference>
<dbReference type="Gene3D" id="3.30.1330.30">
    <property type="match status" value="1"/>
</dbReference>
<evidence type="ECO:0000313" key="3">
    <source>
        <dbReference type="EMBL" id="KAJ3439487.1"/>
    </source>
</evidence>
<dbReference type="GO" id="GO:0043021">
    <property type="term" value="F:ribonucleoprotein complex binding"/>
    <property type="evidence" value="ECO:0007669"/>
    <property type="project" value="TreeGrafter"/>
</dbReference>
<evidence type="ECO:0000256" key="1">
    <source>
        <dbReference type="SAM" id="MobiDB-lite"/>
    </source>
</evidence>
<dbReference type="Proteomes" id="UP001146793">
    <property type="component" value="Unassembled WGS sequence"/>
</dbReference>
<comment type="caution">
    <text evidence="3">The sequence shown here is derived from an EMBL/GenBank/DDBJ whole genome shotgun (WGS) entry which is preliminary data.</text>
</comment>
<organism evidence="3 4">
    <name type="scientific">Anaeramoeba flamelloides</name>
    <dbReference type="NCBI Taxonomy" id="1746091"/>
    <lineage>
        <taxon>Eukaryota</taxon>
        <taxon>Metamonada</taxon>
        <taxon>Anaeramoebidae</taxon>
        <taxon>Anaeramoeba</taxon>
    </lineage>
</organism>
<sequence>MSQRKRQKQKPKQKSTILNLDGQVFKNKEARKKKKPSKLKKTLVNQRKNKEFAETAYYDYTPTLDLDLCVLTFLSKLFKIQTKTKITNTKKKKKKTRRYVFGIREVYKYACLGKLSVVIIPTNVDNTLEIHKIINDIKKQPNTHLIFSCSRKKLGSIFKKTLRISMIGVFDKSGADLLFARMLMLAKIERKKERLKLLQNHTSQQLKETETETKTKVETDSSQQSKEKEKDEGKEKEKEKDEEK</sequence>
<dbReference type="PANTHER" id="PTHR13284">
    <property type="entry name" value="GH01354P"/>
    <property type="match status" value="1"/>
</dbReference>
<dbReference type="GO" id="GO:0005739">
    <property type="term" value="C:mitochondrion"/>
    <property type="evidence" value="ECO:0007669"/>
    <property type="project" value="TreeGrafter"/>
</dbReference>
<feature type="domain" description="Ribosomal protein eL8/eL30/eS12/Gadd45" evidence="2">
    <location>
        <begin position="85"/>
        <end position="176"/>
    </location>
</feature>
<protein>
    <recommendedName>
        <fullName evidence="2">Ribosomal protein eL8/eL30/eS12/Gadd45 domain-containing protein</fullName>
    </recommendedName>
</protein>
<dbReference type="AlphaFoldDB" id="A0AAV7ZGF3"/>
<dbReference type="Pfam" id="PF01248">
    <property type="entry name" value="Ribosomal_L7Ae"/>
    <property type="match status" value="1"/>
</dbReference>
<dbReference type="InterPro" id="IPR040051">
    <property type="entry name" value="SECISBP2"/>
</dbReference>